<dbReference type="Proteomes" id="UP001370590">
    <property type="component" value="Unassembled WGS sequence"/>
</dbReference>
<reference evidence="1 2" key="1">
    <citation type="submission" date="2023-10" db="EMBL/GenBank/DDBJ databases">
        <title>Nicoliella lavandulae sp. nov. isolated from Lavandula angustifolia flowers.</title>
        <authorList>
            <person name="Alcantara C."/>
            <person name="Zuniga M."/>
            <person name="Landete J.M."/>
            <person name="Monedero V."/>
        </authorList>
    </citation>
    <scope>NUCLEOTIDE SEQUENCE [LARGE SCALE GENOMIC DNA]</scope>
    <source>
        <strain evidence="1 2">Es01</strain>
    </source>
</reference>
<evidence type="ECO:0000313" key="1">
    <source>
        <dbReference type="EMBL" id="MEJ6401004.1"/>
    </source>
</evidence>
<comment type="caution">
    <text evidence="1">The sequence shown here is derived from an EMBL/GenBank/DDBJ whole genome shotgun (WGS) entry which is preliminary data.</text>
</comment>
<proteinExistence type="predicted"/>
<dbReference type="EMBL" id="JAWMWH010000003">
    <property type="protein sequence ID" value="MEJ6401004.1"/>
    <property type="molecule type" value="Genomic_DNA"/>
</dbReference>
<sequence>MRVDEIMFDEIIGNPRPTKETIYGLAGHIADLEQRIIAYNYIAYNEPEELLDRLMQDMDNGMINNDNDSWKNSIAKVKKIILNTDEEE</sequence>
<accession>A0ABU8SML8</accession>
<gene>
    <name evidence="1" type="ORF">R4146_07595</name>
</gene>
<keyword evidence="2" id="KW-1185">Reference proteome</keyword>
<protein>
    <submittedName>
        <fullName evidence="1">Uncharacterized protein</fullName>
    </submittedName>
</protein>
<organism evidence="1 2">
    <name type="scientific">Nicoliella lavandulae</name>
    <dbReference type="NCBI Taxonomy" id="3082954"/>
    <lineage>
        <taxon>Bacteria</taxon>
        <taxon>Bacillati</taxon>
        <taxon>Bacillota</taxon>
        <taxon>Bacilli</taxon>
        <taxon>Lactobacillales</taxon>
        <taxon>Lactobacillaceae</taxon>
        <taxon>Nicoliella</taxon>
    </lineage>
</organism>
<dbReference type="RefSeq" id="WP_339960851.1">
    <property type="nucleotide sequence ID" value="NZ_JAWMWH010000003.1"/>
</dbReference>
<evidence type="ECO:0000313" key="2">
    <source>
        <dbReference type="Proteomes" id="UP001370590"/>
    </source>
</evidence>
<name>A0ABU8SML8_9LACO</name>